<proteinExistence type="predicted"/>
<protein>
    <submittedName>
        <fullName evidence="1">Uncharacterized protein</fullName>
    </submittedName>
</protein>
<accession>A0A251T4G2</accession>
<name>A0A251T4G2_HELAN</name>
<evidence type="ECO:0000313" key="2">
    <source>
        <dbReference type="Proteomes" id="UP000215914"/>
    </source>
</evidence>
<dbReference type="InParanoid" id="A0A251T4G2"/>
<gene>
    <name evidence="1" type="ORF">HannXRQ_Chr12g0372981</name>
</gene>
<sequence>MPKISPLIFRCLYQVGSLGYLCTIGNKRIGWMTYLSFHELRLRVPFFPPASSFPSSGGEFLSFLRRVPFLPPAASSFPSSGDDFSISVTDGDLGFLIHRYSRCCIPARICIKIVAVVSSSSVYFSISVTLFFRHRHRQGGKN</sequence>
<keyword evidence="2" id="KW-1185">Reference proteome</keyword>
<dbReference type="Proteomes" id="UP000215914">
    <property type="component" value="Chromosome 12"/>
</dbReference>
<reference evidence="2" key="1">
    <citation type="journal article" date="2017" name="Nature">
        <title>The sunflower genome provides insights into oil metabolism, flowering and Asterid evolution.</title>
        <authorList>
            <person name="Badouin H."/>
            <person name="Gouzy J."/>
            <person name="Grassa C.J."/>
            <person name="Murat F."/>
            <person name="Staton S.E."/>
            <person name="Cottret L."/>
            <person name="Lelandais-Briere C."/>
            <person name="Owens G.L."/>
            <person name="Carrere S."/>
            <person name="Mayjonade B."/>
            <person name="Legrand L."/>
            <person name="Gill N."/>
            <person name="Kane N.C."/>
            <person name="Bowers J.E."/>
            <person name="Hubner S."/>
            <person name="Bellec A."/>
            <person name="Berard A."/>
            <person name="Berges H."/>
            <person name="Blanchet N."/>
            <person name="Boniface M.C."/>
            <person name="Brunel D."/>
            <person name="Catrice O."/>
            <person name="Chaidir N."/>
            <person name="Claudel C."/>
            <person name="Donnadieu C."/>
            <person name="Faraut T."/>
            <person name="Fievet G."/>
            <person name="Helmstetter N."/>
            <person name="King M."/>
            <person name="Knapp S.J."/>
            <person name="Lai Z."/>
            <person name="Le Paslier M.C."/>
            <person name="Lippi Y."/>
            <person name="Lorenzon L."/>
            <person name="Mandel J.R."/>
            <person name="Marage G."/>
            <person name="Marchand G."/>
            <person name="Marquand E."/>
            <person name="Bret-Mestries E."/>
            <person name="Morien E."/>
            <person name="Nambeesan S."/>
            <person name="Nguyen T."/>
            <person name="Pegot-Espagnet P."/>
            <person name="Pouilly N."/>
            <person name="Raftis F."/>
            <person name="Sallet E."/>
            <person name="Schiex T."/>
            <person name="Thomas J."/>
            <person name="Vandecasteele C."/>
            <person name="Vares D."/>
            <person name="Vear F."/>
            <person name="Vautrin S."/>
            <person name="Crespi M."/>
            <person name="Mangin B."/>
            <person name="Burke J.M."/>
            <person name="Salse J."/>
            <person name="Munos S."/>
            <person name="Vincourt P."/>
            <person name="Rieseberg L.H."/>
            <person name="Langlade N.B."/>
        </authorList>
    </citation>
    <scope>NUCLEOTIDE SEQUENCE [LARGE SCALE GENOMIC DNA]</scope>
    <source>
        <strain evidence="2">cv. SF193</strain>
    </source>
</reference>
<dbReference type="EMBL" id="CM007901">
    <property type="protein sequence ID" value="OTG05386.1"/>
    <property type="molecule type" value="Genomic_DNA"/>
</dbReference>
<organism evidence="1 2">
    <name type="scientific">Helianthus annuus</name>
    <name type="common">Common sunflower</name>
    <dbReference type="NCBI Taxonomy" id="4232"/>
    <lineage>
        <taxon>Eukaryota</taxon>
        <taxon>Viridiplantae</taxon>
        <taxon>Streptophyta</taxon>
        <taxon>Embryophyta</taxon>
        <taxon>Tracheophyta</taxon>
        <taxon>Spermatophyta</taxon>
        <taxon>Magnoliopsida</taxon>
        <taxon>eudicotyledons</taxon>
        <taxon>Gunneridae</taxon>
        <taxon>Pentapetalae</taxon>
        <taxon>asterids</taxon>
        <taxon>campanulids</taxon>
        <taxon>Asterales</taxon>
        <taxon>Asteraceae</taxon>
        <taxon>Asteroideae</taxon>
        <taxon>Heliantheae alliance</taxon>
        <taxon>Heliantheae</taxon>
        <taxon>Helianthus</taxon>
    </lineage>
</organism>
<dbReference type="AlphaFoldDB" id="A0A251T4G2"/>
<evidence type="ECO:0000313" key="1">
    <source>
        <dbReference type="EMBL" id="OTG05386.1"/>
    </source>
</evidence>